<protein>
    <submittedName>
        <fullName evidence="1">Uncharacterized protein</fullName>
    </submittedName>
</protein>
<proteinExistence type="predicted"/>
<sequence>MPTGSRTSLTSQGMRISELMNRVVAVRPRAQEDHQEHLHLQSPLLHHTYSKLYLEVLTIYSCPAKRKKRTRI</sequence>
<gene>
    <name evidence="1" type="ORF">C5167_013653</name>
</gene>
<reference evidence="1 2" key="1">
    <citation type="journal article" date="2018" name="Science">
        <title>The opium poppy genome and morphinan production.</title>
        <authorList>
            <person name="Guo L."/>
            <person name="Winzer T."/>
            <person name="Yang X."/>
            <person name="Li Y."/>
            <person name="Ning Z."/>
            <person name="He Z."/>
            <person name="Teodor R."/>
            <person name="Lu Y."/>
            <person name="Bowser T.A."/>
            <person name="Graham I.A."/>
            <person name="Ye K."/>
        </authorList>
    </citation>
    <scope>NUCLEOTIDE SEQUENCE [LARGE SCALE GENOMIC DNA]</scope>
    <source>
        <strain evidence="2">cv. HN1</strain>
        <tissue evidence="1">Leaves</tissue>
    </source>
</reference>
<dbReference type="EMBL" id="CM010717">
    <property type="protein sequence ID" value="RZC54801.1"/>
    <property type="molecule type" value="Genomic_DNA"/>
</dbReference>
<accession>A0A4Y7J4D0</accession>
<dbReference type="AlphaFoldDB" id="A0A4Y7J4D0"/>
<organism evidence="1 2">
    <name type="scientific">Papaver somniferum</name>
    <name type="common">Opium poppy</name>
    <dbReference type="NCBI Taxonomy" id="3469"/>
    <lineage>
        <taxon>Eukaryota</taxon>
        <taxon>Viridiplantae</taxon>
        <taxon>Streptophyta</taxon>
        <taxon>Embryophyta</taxon>
        <taxon>Tracheophyta</taxon>
        <taxon>Spermatophyta</taxon>
        <taxon>Magnoliopsida</taxon>
        <taxon>Ranunculales</taxon>
        <taxon>Papaveraceae</taxon>
        <taxon>Papaveroideae</taxon>
        <taxon>Papaver</taxon>
    </lineage>
</organism>
<dbReference type="Proteomes" id="UP000316621">
    <property type="component" value="Chromosome 3"/>
</dbReference>
<dbReference type="Gramene" id="RZC54801">
    <property type="protein sequence ID" value="RZC54801"/>
    <property type="gene ID" value="C5167_013653"/>
</dbReference>
<name>A0A4Y7J4D0_PAPSO</name>
<evidence type="ECO:0000313" key="2">
    <source>
        <dbReference type="Proteomes" id="UP000316621"/>
    </source>
</evidence>
<evidence type="ECO:0000313" key="1">
    <source>
        <dbReference type="EMBL" id="RZC54801.1"/>
    </source>
</evidence>
<keyword evidence="2" id="KW-1185">Reference proteome</keyword>